<evidence type="ECO:0000313" key="1">
    <source>
        <dbReference type="EMBL" id="CAF1550498.1"/>
    </source>
</evidence>
<dbReference type="SUPFAM" id="SSF50978">
    <property type="entry name" value="WD40 repeat-like"/>
    <property type="match status" value="1"/>
</dbReference>
<feature type="non-terminal residue" evidence="1">
    <location>
        <position position="158"/>
    </location>
</feature>
<dbReference type="PANTHER" id="PTHR13950">
    <property type="entry name" value="RABCONNECTIN-RELATED"/>
    <property type="match status" value="1"/>
</dbReference>
<dbReference type="Proteomes" id="UP000663845">
    <property type="component" value="Unassembled WGS sequence"/>
</dbReference>
<accession>A0A815WUI5</accession>
<dbReference type="InterPro" id="IPR015943">
    <property type="entry name" value="WD40/YVTN_repeat-like_dom_sf"/>
</dbReference>
<dbReference type="InterPro" id="IPR052208">
    <property type="entry name" value="DmX-like/RAVE_component"/>
</dbReference>
<dbReference type="GO" id="GO:0007035">
    <property type="term" value="P:vacuolar acidification"/>
    <property type="evidence" value="ECO:0007669"/>
    <property type="project" value="TreeGrafter"/>
</dbReference>
<sequence>IVAGFGNQICVYEPTPTSERSLHHQVNYRWVLTHTLTCSNEKITAVAWHPKGEQLIVVCESNLQVWFNQYDENEPRSNKINFELGGSDMSGKLSANVPPKTWRNVWSYKPASPIKHVTYSNDGTLFATASQNDRLVKIWYRTIDNSAIISFMSTYLPH</sequence>
<dbReference type="SMART" id="SM00320">
    <property type="entry name" value="WD40"/>
    <property type="match status" value="2"/>
</dbReference>
<comment type="caution">
    <text evidence="1">The sequence shown here is derived from an EMBL/GenBank/DDBJ whole genome shotgun (WGS) entry which is preliminary data.</text>
</comment>
<dbReference type="PANTHER" id="PTHR13950:SF9">
    <property type="entry name" value="RABCONNECTIN-3A"/>
    <property type="match status" value="1"/>
</dbReference>
<evidence type="ECO:0000313" key="2">
    <source>
        <dbReference type="Proteomes" id="UP000663845"/>
    </source>
</evidence>
<feature type="non-terminal residue" evidence="1">
    <location>
        <position position="1"/>
    </location>
</feature>
<gene>
    <name evidence="1" type="ORF">JYZ213_LOCUS46277</name>
</gene>
<dbReference type="Pfam" id="PF00400">
    <property type="entry name" value="WD40"/>
    <property type="match status" value="2"/>
</dbReference>
<dbReference type="EMBL" id="CAJNOG010005371">
    <property type="protein sequence ID" value="CAF1550498.1"/>
    <property type="molecule type" value="Genomic_DNA"/>
</dbReference>
<dbReference type="GO" id="GO:0043291">
    <property type="term" value="C:RAVE complex"/>
    <property type="evidence" value="ECO:0007669"/>
    <property type="project" value="TreeGrafter"/>
</dbReference>
<proteinExistence type="predicted"/>
<name>A0A815WUI5_9BILA</name>
<protein>
    <submittedName>
        <fullName evidence="1">Uncharacterized protein</fullName>
    </submittedName>
</protein>
<dbReference type="Gene3D" id="2.130.10.10">
    <property type="entry name" value="YVTN repeat-like/Quinoprotein amine dehydrogenase"/>
    <property type="match status" value="1"/>
</dbReference>
<dbReference type="AlphaFoldDB" id="A0A815WUI5"/>
<dbReference type="InterPro" id="IPR001680">
    <property type="entry name" value="WD40_rpt"/>
</dbReference>
<organism evidence="1 2">
    <name type="scientific">Adineta steineri</name>
    <dbReference type="NCBI Taxonomy" id="433720"/>
    <lineage>
        <taxon>Eukaryota</taxon>
        <taxon>Metazoa</taxon>
        <taxon>Spiralia</taxon>
        <taxon>Gnathifera</taxon>
        <taxon>Rotifera</taxon>
        <taxon>Eurotatoria</taxon>
        <taxon>Bdelloidea</taxon>
        <taxon>Adinetida</taxon>
        <taxon>Adinetidae</taxon>
        <taxon>Adineta</taxon>
    </lineage>
</organism>
<reference evidence="1" key="1">
    <citation type="submission" date="2021-02" db="EMBL/GenBank/DDBJ databases">
        <authorList>
            <person name="Nowell W R."/>
        </authorList>
    </citation>
    <scope>NUCLEOTIDE SEQUENCE</scope>
</reference>
<dbReference type="InterPro" id="IPR036322">
    <property type="entry name" value="WD40_repeat_dom_sf"/>
</dbReference>